<sequence>MSRSIAAVFIFVALAVQATFALIDYPRETVTLELTDEDLVQARPGTYLEPHAAVHLGNLDVGKHVVGEETYNRVITKENTHDIILLYTLNLKMNGVINFVSVHNVEDSQAVVCINENALERSEGSIVVRIAPHSVAKLNILVGMHQQ</sequence>
<evidence type="ECO:0000256" key="1">
    <source>
        <dbReference type="SAM" id="SignalP"/>
    </source>
</evidence>
<feature type="signal peptide" evidence="1">
    <location>
        <begin position="1"/>
        <end position="21"/>
    </location>
</feature>
<proteinExistence type="predicted"/>
<accession>A0AAW0ZMA5</accession>
<comment type="caution">
    <text evidence="2">The sequence shown here is derived from an EMBL/GenBank/DDBJ whole genome shotgun (WGS) entry which is preliminary data.</text>
</comment>
<feature type="chain" id="PRO_5043968162" evidence="1">
    <location>
        <begin position="22"/>
        <end position="147"/>
    </location>
</feature>
<name>A0AAW0ZMA5_9HYME</name>
<organism evidence="2 3">
    <name type="scientific">Tetragonisca angustula</name>
    <dbReference type="NCBI Taxonomy" id="166442"/>
    <lineage>
        <taxon>Eukaryota</taxon>
        <taxon>Metazoa</taxon>
        <taxon>Ecdysozoa</taxon>
        <taxon>Arthropoda</taxon>
        <taxon>Hexapoda</taxon>
        <taxon>Insecta</taxon>
        <taxon>Pterygota</taxon>
        <taxon>Neoptera</taxon>
        <taxon>Endopterygota</taxon>
        <taxon>Hymenoptera</taxon>
        <taxon>Apocrita</taxon>
        <taxon>Aculeata</taxon>
        <taxon>Apoidea</taxon>
        <taxon>Anthophila</taxon>
        <taxon>Apidae</taxon>
        <taxon>Tetragonisca</taxon>
    </lineage>
</organism>
<keyword evidence="3" id="KW-1185">Reference proteome</keyword>
<dbReference type="Proteomes" id="UP001432146">
    <property type="component" value="Unassembled WGS sequence"/>
</dbReference>
<protein>
    <submittedName>
        <fullName evidence="2">Uncharacterized protein</fullName>
    </submittedName>
</protein>
<gene>
    <name evidence="2" type="ORF">QLX08_008017</name>
</gene>
<reference evidence="2 3" key="1">
    <citation type="submission" date="2024-05" db="EMBL/GenBank/DDBJ databases">
        <title>The nuclear and mitochondrial genome assemblies of Tetragonisca angustula (Apidae: Meliponini), a tiny yet remarkable pollinator in the Neotropics.</title>
        <authorList>
            <person name="Ferrari R."/>
            <person name="Ricardo P.C."/>
            <person name="Dias F.C."/>
            <person name="Araujo N.S."/>
            <person name="Soares D.O."/>
            <person name="Zhou Q.-S."/>
            <person name="Zhu C.-D."/>
            <person name="Coutinho L."/>
            <person name="Airas M.C."/>
            <person name="Batista T.M."/>
        </authorList>
    </citation>
    <scope>NUCLEOTIDE SEQUENCE [LARGE SCALE GENOMIC DNA]</scope>
    <source>
        <strain evidence="2">ASF017062</strain>
        <tissue evidence="2">Abdomen</tissue>
    </source>
</reference>
<keyword evidence="1" id="KW-0732">Signal</keyword>
<dbReference type="EMBL" id="JAWNGG020000167">
    <property type="protein sequence ID" value="KAK9298765.1"/>
    <property type="molecule type" value="Genomic_DNA"/>
</dbReference>
<dbReference type="AlphaFoldDB" id="A0AAW0ZMA5"/>
<evidence type="ECO:0000313" key="2">
    <source>
        <dbReference type="EMBL" id="KAK9298765.1"/>
    </source>
</evidence>
<evidence type="ECO:0000313" key="3">
    <source>
        <dbReference type="Proteomes" id="UP001432146"/>
    </source>
</evidence>